<protein>
    <recommendedName>
        <fullName evidence="4">Helix-turn-helix domain-containing protein</fullName>
    </recommendedName>
</protein>
<dbReference type="STRING" id="48467.SAMN02745166_03498"/>
<accession>A0A1T4YJN3</accession>
<feature type="compositionally biased region" description="Basic residues" evidence="1">
    <location>
        <begin position="136"/>
        <end position="146"/>
    </location>
</feature>
<sequence>MVTSIEEFSSCMAKLTYTPTEFAALFGKERTWTYRQLYAGKVKAITKLGQVQIPHSEVEKLLNGVERYRGAASHVGRAAKKRAAKKSPSSKGAKKWTSALKERKKSGSPQSKNVRSRGAHTPSSSIPVRPDDPTSKRRAVYQRMTRKKEDKDLND</sequence>
<evidence type="ECO:0008006" key="4">
    <source>
        <dbReference type="Google" id="ProtNLM"/>
    </source>
</evidence>
<feature type="region of interest" description="Disordered" evidence="1">
    <location>
        <begin position="72"/>
        <end position="155"/>
    </location>
</feature>
<dbReference type="EMBL" id="FUYE01000012">
    <property type="protein sequence ID" value="SKB01900.1"/>
    <property type="molecule type" value="Genomic_DNA"/>
</dbReference>
<evidence type="ECO:0000313" key="2">
    <source>
        <dbReference type="EMBL" id="SKB01900.1"/>
    </source>
</evidence>
<reference evidence="3" key="1">
    <citation type="submission" date="2017-02" db="EMBL/GenBank/DDBJ databases">
        <authorList>
            <person name="Varghese N."/>
            <person name="Submissions S."/>
        </authorList>
    </citation>
    <scope>NUCLEOTIDE SEQUENCE [LARGE SCALE GENOMIC DNA]</scope>
    <source>
        <strain evidence="3">ATCC 700200</strain>
    </source>
</reference>
<proteinExistence type="predicted"/>
<dbReference type="AlphaFoldDB" id="A0A1T4YJN3"/>
<gene>
    <name evidence="2" type="ORF">SAMN02745166_03498</name>
</gene>
<name>A0A1T4YJN3_9BACT</name>
<dbReference type="Proteomes" id="UP000190774">
    <property type="component" value="Unassembled WGS sequence"/>
</dbReference>
<evidence type="ECO:0000313" key="3">
    <source>
        <dbReference type="Proteomes" id="UP000190774"/>
    </source>
</evidence>
<keyword evidence="3" id="KW-1185">Reference proteome</keyword>
<evidence type="ECO:0000256" key="1">
    <source>
        <dbReference type="SAM" id="MobiDB-lite"/>
    </source>
</evidence>
<organism evidence="2 3">
    <name type="scientific">Prosthecobacter debontii</name>
    <dbReference type="NCBI Taxonomy" id="48467"/>
    <lineage>
        <taxon>Bacteria</taxon>
        <taxon>Pseudomonadati</taxon>
        <taxon>Verrucomicrobiota</taxon>
        <taxon>Verrucomicrobiia</taxon>
        <taxon>Verrucomicrobiales</taxon>
        <taxon>Verrucomicrobiaceae</taxon>
        <taxon>Prosthecobacter</taxon>
    </lineage>
</organism>